<evidence type="ECO:0000313" key="8">
    <source>
        <dbReference type="Proteomes" id="UP001293593"/>
    </source>
</evidence>
<protein>
    <recommendedName>
        <fullName evidence="6">Protein DETOXIFICATION</fullName>
    </recommendedName>
    <alternativeName>
        <fullName evidence="6">Multidrug and toxic compound extrusion protein</fullName>
    </alternativeName>
</protein>
<evidence type="ECO:0000256" key="3">
    <source>
        <dbReference type="ARBA" id="ARBA00022692"/>
    </source>
</evidence>
<feature type="transmembrane region" description="Helical" evidence="6">
    <location>
        <begin position="24"/>
        <end position="49"/>
    </location>
</feature>
<name>A0AAE1TBS3_9FABA</name>
<evidence type="ECO:0000256" key="4">
    <source>
        <dbReference type="ARBA" id="ARBA00022989"/>
    </source>
</evidence>
<comment type="similarity">
    <text evidence="2 6">Belongs to the multi antimicrobial extrusion (MATE) (TC 2.A.66.1) family.</text>
</comment>
<dbReference type="GO" id="GO:0015297">
    <property type="term" value="F:antiporter activity"/>
    <property type="evidence" value="ECO:0007669"/>
    <property type="project" value="InterPro"/>
</dbReference>
<dbReference type="GO" id="GO:0042910">
    <property type="term" value="F:xenobiotic transmembrane transporter activity"/>
    <property type="evidence" value="ECO:0007669"/>
    <property type="project" value="InterPro"/>
</dbReference>
<proteinExistence type="inferred from homology"/>
<comment type="caution">
    <text evidence="6">Lacks conserved residue(s) required for the propagation of feature annotation.</text>
</comment>
<dbReference type="InterPro" id="IPR002528">
    <property type="entry name" value="MATE_fam"/>
</dbReference>
<feature type="transmembrane region" description="Helical" evidence="6">
    <location>
        <begin position="321"/>
        <end position="345"/>
    </location>
</feature>
<organism evidence="7 8">
    <name type="scientific">Acacia crassicarpa</name>
    <name type="common">northern wattle</name>
    <dbReference type="NCBI Taxonomy" id="499986"/>
    <lineage>
        <taxon>Eukaryota</taxon>
        <taxon>Viridiplantae</taxon>
        <taxon>Streptophyta</taxon>
        <taxon>Embryophyta</taxon>
        <taxon>Tracheophyta</taxon>
        <taxon>Spermatophyta</taxon>
        <taxon>Magnoliopsida</taxon>
        <taxon>eudicotyledons</taxon>
        <taxon>Gunneridae</taxon>
        <taxon>Pentapetalae</taxon>
        <taxon>rosids</taxon>
        <taxon>fabids</taxon>
        <taxon>Fabales</taxon>
        <taxon>Fabaceae</taxon>
        <taxon>Caesalpinioideae</taxon>
        <taxon>mimosoid clade</taxon>
        <taxon>Acacieae</taxon>
        <taxon>Acacia</taxon>
    </lineage>
</organism>
<dbReference type="PANTHER" id="PTHR11206">
    <property type="entry name" value="MULTIDRUG RESISTANCE PROTEIN"/>
    <property type="match status" value="1"/>
</dbReference>
<evidence type="ECO:0000256" key="6">
    <source>
        <dbReference type="RuleBase" id="RU004914"/>
    </source>
</evidence>
<evidence type="ECO:0000256" key="5">
    <source>
        <dbReference type="ARBA" id="ARBA00023136"/>
    </source>
</evidence>
<dbReference type="AlphaFoldDB" id="A0AAE1TBS3"/>
<dbReference type="InterPro" id="IPR045069">
    <property type="entry name" value="MATE_euk"/>
</dbReference>
<evidence type="ECO:0000313" key="7">
    <source>
        <dbReference type="EMBL" id="KAK4279782.1"/>
    </source>
</evidence>
<dbReference type="GO" id="GO:1990961">
    <property type="term" value="P:xenobiotic detoxification by transmembrane export across the plasma membrane"/>
    <property type="evidence" value="ECO:0007669"/>
    <property type="project" value="InterPro"/>
</dbReference>
<dbReference type="Proteomes" id="UP001293593">
    <property type="component" value="Unassembled WGS sequence"/>
</dbReference>
<sequence>MENPDFSTHKFPSMSQILEEIKELWSMVFPITAMRMLVFIRAVVSVLFLGRLGKLELAGGALSIGFTNITGYSVLAGLASGLEPVCSQAYGSKKWDLLSLSLQRMVFILLMASIPISLLWLNLEDIMNFMGQDREITAMAGIYCFYSLPDLLTNTLLQPLRVYLLSQQVAKPMMFCSLIAVVFHVPLNFWLVRYGVAGVATASVVTNLNMVVLMAAYVMLWRKRERGMRWVWGWEVVEEGWWELIKVAVPSCLGICLEWWWYEIVTVLAGYLKNPTVALAATGILFQTTSMMYTVPMALAGCVSTRVGNELGAGKPYKAKLAAMVALGSAFVMGFMNVTWTVILRERWAGFFTKDEFVKALVASVMPIMGLCELGNCPQTTGCGILRGTARPVVGAHINLISFYFVGTPVAVGLAFWFNVGFSGLWFGLLSAQVACAVSILYVIMARTDWEAEALRAEKLTRAKMSSPSGLESSGLELIAKDMNDEKDEETKQFLMKGSGNKEEMC</sequence>
<comment type="caution">
    <text evidence="7">The sequence shown here is derived from an EMBL/GenBank/DDBJ whole genome shotgun (WGS) entry which is preliminary data.</text>
</comment>
<dbReference type="CDD" id="cd13132">
    <property type="entry name" value="MATE_eukaryotic"/>
    <property type="match status" value="1"/>
</dbReference>
<feature type="transmembrane region" description="Helical" evidence="6">
    <location>
        <begin position="277"/>
        <end position="300"/>
    </location>
</feature>
<keyword evidence="8" id="KW-1185">Reference proteome</keyword>
<accession>A0AAE1TBS3</accession>
<feature type="transmembrane region" description="Helical" evidence="6">
    <location>
        <begin position="102"/>
        <end position="121"/>
    </location>
</feature>
<keyword evidence="3 6" id="KW-0812">Transmembrane</keyword>
<gene>
    <name evidence="7" type="ORF">QN277_011503</name>
</gene>
<feature type="transmembrane region" description="Helical" evidence="6">
    <location>
        <begin position="61"/>
        <end position="82"/>
    </location>
</feature>
<evidence type="ECO:0000256" key="1">
    <source>
        <dbReference type="ARBA" id="ARBA00004141"/>
    </source>
</evidence>
<dbReference type="NCBIfam" id="TIGR00797">
    <property type="entry name" value="matE"/>
    <property type="match status" value="1"/>
</dbReference>
<keyword evidence="4 6" id="KW-1133">Transmembrane helix</keyword>
<dbReference type="Pfam" id="PF01554">
    <property type="entry name" value="MatE"/>
    <property type="match status" value="2"/>
</dbReference>
<dbReference type="GO" id="GO:0016020">
    <property type="term" value="C:membrane"/>
    <property type="evidence" value="ECO:0007669"/>
    <property type="project" value="UniProtKB-SubCell"/>
</dbReference>
<comment type="subcellular location">
    <subcellularLocation>
        <location evidence="1">Membrane</location>
        <topology evidence="1">Multi-pass membrane protein</topology>
    </subcellularLocation>
</comment>
<dbReference type="EMBL" id="JAWXYG010000002">
    <property type="protein sequence ID" value="KAK4279782.1"/>
    <property type="molecule type" value="Genomic_DNA"/>
</dbReference>
<feature type="transmembrane region" description="Helical" evidence="6">
    <location>
        <begin position="197"/>
        <end position="220"/>
    </location>
</feature>
<feature type="transmembrane region" description="Helical" evidence="6">
    <location>
        <begin position="424"/>
        <end position="446"/>
    </location>
</feature>
<evidence type="ECO:0000256" key="2">
    <source>
        <dbReference type="ARBA" id="ARBA00010199"/>
    </source>
</evidence>
<feature type="transmembrane region" description="Helical" evidence="6">
    <location>
        <begin position="173"/>
        <end position="191"/>
    </location>
</feature>
<keyword evidence="5 6" id="KW-0472">Membrane</keyword>
<feature type="transmembrane region" description="Helical" evidence="6">
    <location>
        <begin position="398"/>
        <end position="418"/>
    </location>
</feature>
<reference evidence="7" key="1">
    <citation type="submission" date="2023-10" db="EMBL/GenBank/DDBJ databases">
        <title>Chromosome-level genome of the transformable northern wattle, Acacia crassicarpa.</title>
        <authorList>
            <person name="Massaro I."/>
            <person name="Sinha N.R."/>
            <person name="Poethig S."/>
            <person name="Leichty A.R."/>
        </authorList>
    </citation>
    <scope>NUCLEOTIDE SEQUENCE</scope>
    <source>
        <strain evidence="7">Acra3RX</strain>
        <tissue evidence="7">Leaf</tissue>
    </source>
</reference>